<name>A0AAD9Z1L3_9LECA</name>
<proteinExistence type="predicted"/>
<sequence length="266" mass="30021">MGQSTMLKQLPDLPNELLVKVLKYLPLNISPKSNDQFYSRLESEPPVANMKSKFLIYYLCTPQTASRGSKHAAPIPQSAIRATAELVIAQSDDVAIPPMLRKLGKLGKLGKLNDFTSLRRLAIPQVALEIQGQRPDSSLHRLRRQNLEELQVEFPQSSLGGGKSPKGKPMTLRMLAEDGTWYISQLPMVRSLVEHKEEYLPLLKRMIWWHQDSADYVEENTTEGLNCGSEEELTALEGYIEEAGLRIEWVSTPSFWDTPFGKALEE</sequence>
<evidence type="ECO:0000313" key="2">
    <source>
        <dbReference type="Proteomes" id="UP001276659"/>
    </source>
</evidence>
<accession>A0AAD9Z1L3</accession>
<evidence type="ECO:0000313" key="1">
    <source>
        <dbReference type="EMBL" id="KAK3169864.1"/>
    </source>
</evidence>
<dbReference type="EMBL" id="JASNWA010000009">
    <property type="protein sequence ID" value="KAK3169864.1"/>
    <property type="molecule type" value="Genomic_DNA"/>
</dbReference>
<reference evidence="1" key="1">
    <citation type="submission" date="2022-11" db="EMBL/GenBank/DDBJ databases">
        <title>Chromosomal genome sequence assembly and mating type (MAT) locus characterization of the leprose asexual lichenized fungus Lepraria neglecta (Nyl.) Erichsen.</title>
        <authorList>
            <person name="Allen J.L."/>
            <person name="Pfeffer B."/>
        </authorList>
    </citation>
    <scope>NUCLEOTIDE SEQUENCE</scope>
    <source>
        <strain evidence="1">Allen 5258</strain>
    </source>
</reference>
<gene>
    <name evidence="1" type="ORF">OEA41_009248</name>
</gene>
<organism evidence="1 2">
    <name type="scientific">Lepraria neglecta</name>
    <dbReference type="NCBI Taxonomy" id="209136"/>
    <lineage>
        <taxon>Eukaryota</taxon>
        <taxon>Fungi</taxon>
        <taxon>Dikarya</taxon>
        <taxon>Ascomycota</taxon>
        <taxon>Pezizomycotina</taxon>
        <taxon>Lecanoromycetes</taxon>
        <taxon>OSLEUM clade</taxon>
        <taxon>Lecanoromycetidae</taxon>
        <taxon>Lecanorales</taxon>
        <taxon>Lecanorineae</taxon>
        <taxon>Stereocaulaceae</taxon>
        <taxon>Lepraria</taxon>
    </lineage>
</organism>
<dbReference type="Proteomes" id="UP001276659">
    <property type="component" value="Unassembled WGS sequence"/>
</dbReference>
<dbReference type="AlphaFoldDB" id="A0AAD9Z1L3"/>
<keyword evidence="2" id="KW-1185">Reference proteome</keyword>
<comment type="caution">
    <text evidence="1">The sequence shown here is derived from an EMBL/GenBank/DDBJ whole genome shotgun (WGS) entry which is preliminary data.</text>
</comment>
<protein>
    <submittedName>
        <fullName evidence="1">Uncharacterized protein</fullName>
    </submittedName>
</protein>